<evidence type="ECO:0000313" key="8">
    <source>
        <dbReference type="Proteomes" id="UP001321475"/>
    </source>
</evidence>
<evidence type="ECO:0000256" key="1">
    <source>
        <dbReference type="ARBA" id="ARBA00009232"/>
    </source>
</evidence>
<evidence type="ECO:0000256" key="5">
    <source>
        <dbReference type="HAMAP-Rule" id="MF_00527"/>
    </source>
</evidence>
<organism evidence="7 8">
    <name type="scientific">Paraoerskovia sediminicola</name>
    <dbReference type="NCBI Taxonomy" id="1138587"/>
    <lineage>
        <taxon>Bacteria</taxon>
        <taxon>Bacillati</taxon>
        <taxon>Actinomycetota</taxon>
        <taxon>Actinomycetes</taxon>
        <taxon>Micrococcales</taxon>
        <taxon>Cellulomonadaceae</taxon>
        <taxon>Paraoerskovia</taxon>
    </lineage>
</organism>
<keyword evidence="2 5" id="KW-0227">DNA damage</keyword>
<dbReference type="HAMAP" id="MF_00527">
    <property type="entry name" value="3MGH"/>
    <property type="match status" value="1"/>
</dbReference>
<dbReference type="EMBL" id="AP027729">
    <property type="protein sequence ID" value="BDZ43784.1"/>
    <property type="molecule type" value="Genomic_DNA"/>
</dbReference>
<dbReference type="NCBIfam" id="TIGR00567">
    <property type="entry name" value="3mg"/>
    <property type="match status" value="1"/>
</dbReference>
<feature type="compositionally biased region" description="Basic and acidic residues" evidence="6">
    <location>
        <begin position="210"/>
        <end position="220"/>
    </location>
</feature>
<evidence type="ECO:0000256" key="4">
    <source>
        <dbReference type="ARBA" id="ARBA00023204"/>
    </source>
</evidence>
<evidence type="ECO:0000256" key="6">
    <source>
        <dbReference type="SAM" id="MobiDB-lite"/>
    </source>
</evidence>
<dbReference type="Proteomes" id="UP001321475">
    <property type="component" value="Chromosome"/>
</dbReference>
<accession>A0ABN6XG04</accession>
<evidence type="ECO:0000256" key="2">
    <source>
        <dbReference type="ARBA" id="ARBA00022763"/>
    </source>
</evidence>
<dbReference type="PANTHER" id="PTHR10429:SF0">
    <property type="entry name" value="DNA-3-METHYLADENINE GLYCOSYLASE"/>
    <property type="match status" value="1"/>
</dbReference>
<proteinExistence type="inferred from homology"/>
<dbReference type="PANTHER" id="PTHR10429">
    <property type="entry name" value="DNA-3-METHYLADENINE GLYCOSYLASE"/>
    <property type="match status" value="1"/>
</dbReference>
<dbReference type="InterPro" id="IPR036995">
    <property type="entry name" value="MPG_sf"/>
</dbReference>
<evidence type="ECO:0000256" key="3">
    <source>
        <dbReference type="ARBA" id="ARBA00022801"/>
    </source>
</evidence>
<keyword evidence="4 5" id="KW-0234">DNA repair</keyword>
<keyword evidence="8" id="KW-1185">Reference proteome</keyword>
<evidence type="ECO:0000313" key="7">
    <source>
        <dbReference type="EMBL" id="BDZ43784.1"/>
    </source>
</evidence>
<dbReference type="EC" id="3.2.2.-" evidence="5"/>
<dbReference type="Pfam" id="PF02245">
    <property type="entry name" value="Pur_DNA_glyco"/>
    <property type="match status" value="1"/>
</dbReference>
<dbReference type="SUPFAM" id="SSF50486">
    <property type="entry name" value="FMT C-terminal domain-like"/>
    <property type="match status" value="1"/>
</dbReference>
<dbReference type="InterPro" id="IPR003180">
    <property type="entry name" value="MPG"/>
</dbReference>
<keyword evidence="3 5" id="KW-0378">Hydrolase</keyword>
<dbReference type="Gene3D" id="3.10.300.10">
    <property type="entry name" value="Methylpurine-DNA glycosylase (MPG)"/>
    <property type="match status" value="1"/>
</dbReference>
<feature type="region of interest" description="Disordered" evidence="6">
    <location>
        <begin position="149"/>
        <end position="252"/>
    </location>
</feature>
<sequence length="252" mass="27070">MSDTATSVVPSRRWYARDVVDVARDLLGAYLTHRDDSGDVTLRITEVEAYGGSDDPGSHAASGRTDRNRAMFGEPGHLYVYRHLGLHHCVNVVTAERGSPAAVLLRAGEVVAGQEVATERRLRAGALDSQRQLARGPGRLTVALGIDRFDDGKDVSDPEGSSSSAATPRRSGDPRRTAPGSGSAAPEATGTASRGGSGSRTTARSRRTGRPTDDAERVGDQPRQGTAQWVRRPRPTARRRVPDVGRRTKEPW</sequence>
<dbReference type="InterPro" id="IPR011034">
    <property type="entry name" value="Formyl_transferase-like_C_sf"/>
</dbReference>
<dbReference type="CDD" id="cd00540">
    <property type="entry name" value="AAG"/>
    <property type="match status" value="1"/>
</dbReference>
<name>A0ABN6XG04_9CELL</name>
<protein>
    <recommendedName>
        <fullName evidence="5">Putative 3-methyladenine DNA glycosylase</fullName>
        <ecNumber evidence="5">3.2.2.-</ecNumber>
    </recommendedName>
</protein>
<reference evidence="8" key="1">
    <citation type="journal article" date="2019" name="Int. J. Syst. Evol. Microbiol.">
        <title>The Global Catalogue of Microorganisms (GCM) 10K type strain sequencing project: providing services to taxonomists for standard genome sequencing and annotation.</title>
        <authorList>
            <consortium name="The Broad Institute Genomics Platform"/>
            <consortium name="The Broad Institute Genome Sequencing Center for Infectious Disease"/>
            <person name="Wu L."/>
            <person name="Ma J."/>
        </authorList>
    </citation>
    <scope>NUCLEOTIDE SEQUENCE [LARGE SCALE GENOMIC DNA]</scope>
    <source>
        <strain evidence="8">NBRC 108565</strain>
    </source>
</reference>
<comment type="similarity">
    <text evidence="1 5">Belongs to the DNA glycosylase MPG family.</text>
</comment>
<gene>
    <name evidence="7" type="ORF">GCM10025865_30830</name>
</gene>
<feature type="compositionally biased region" description="Basic and acidic residues" evidence="6">
    <location>
        <begin position="240"/>
        <end position="252"/>
    </location>
</feature>
<dbReference type="RefSeq" id="WP_350227591.1">
    <property type="nucleotide sequence ID" value="NZ_AP027729.1"/>
</dbReference>